<keyword evidence="2" id="KW-1185">Reference proteome</keyword>
<protein>
    <submittedName>
        <fullName evidence="1">Unnamed protein product</fullName>
    </submittedName>
</protein>
<reference evidence="1" key="1">
    <citation type="submission" date="2023-04" db="EMBL/GenBank/DDBJ databases">
        <title>Candida boidinii NBRC 1967.</title>
        <authorList>
            <person name="Ichikawa N."/>
            <person name="Sato H."/>
            <person name="Tonouchi N."/>
        </authorList>
    </citation>
    <scope>NUCLEOTIDE SEQUENCE</scope>
    <source>
        <strain evidence="1">NBRC 1967</strain>
    </source>
</reference>
<accession>A0ACB5TGZ7</accession>
<dbReference type="Proteomes" id="UP001165101">
    <property type="component" value="Unassembled WGS sequence"/>
</dbReference>
<name>A0ACB5TGZ7_CANBO</name>
<comment type="caution">
    <text evidence="1">The sequence shown here is derived from an EMBL/GenBank/DDBJ whole genome shotgun (WGS) entry which is preliminary data.</text>
</comment>
<evidence type="ECO:0000313" key="1">
    <source>
        <dbReference type="EMBL" id="GME88189.1"/>
    </source>
</evidence>
<evidence type="ECO:0000313" key="2">
    <source>
        <dbReference type="Proteomes" id="UP001165101"/>
    </source>
</evidence>
<dbReference type="EMBL" id="BSXV01000235">
    <property type="protein sequence ID" value="GME88189.1"/>
    <property type="molecule type" value="Genomic_DNA"/>
</dbReference>
<proteinExistence type="predicted"/>
<sequence>MGRSRGRKNSKRGVSPIPPQILISRSTENEELSTPGNAEQQTVSASNSDSNSDSDSYSISESRKTLSPTRSGKTLSPTRSRHRSTNRSRSVSREQSPRGFSPNRYQVKEGSSSLHTRTNSDTLHNNSFQFEHIANSGVYTRANYNNTDNPFSTSKRTRSKTVNYHQQPLKRYSIFSTDYQNSENILDSEINDKTNDAKYTRNFLRLKRNSVDGSTNRHSATFSHNNHSVHDNESFLSAIASNTSNITSKSATVNKLRHSLHIPTLDAHAPKDPPARNRMGNLSIYVPSSTTNLESDGASHQSMVSPASPFSSKSFGHSKNLSAGSLNLGSDIKNDEIADGLNVALGYFEGDKKGRWMPLDKSETEKLSAPNQLKRVKSLEIGSSPAIFVQDENNNEIHSLHTALSPNDIPLQHLNFKNKSADEINITRSHSPYLSSSSSQVAENRSDSSIFNQYQYNDTNQNKFPINESESGAAGLLKPTSLRQKITAVSPGAHFSKVFKNFSANLNIKEDNPLDSDDSDSDSDSDPDEMDVEIDPQDIQHGYQSDSDYDGALSSLRSNVFRNDASSVNSISQVMEGENMERQNIDSVLTTSDVSTNMTQNQNHMKNQNILNPADITANDLDSLPHKHSTNSFSTMNTDNSSAIYLDAQSMAVKSEKSRKTFYSAQEDINPSSETLRQTTSNAYSQTQTAYSQSYATDNNNYNPELASISTGSRKSPSIQLYGKSLKIFPPHSKFRRICAKYAQSSMMNQLMALAMLVQVGALTHQHSSVERGYVYNGGYTAVDWLLFVIYIFYTTEGVMQCIAFGIYDDSQAFKALNIQHENFLFWKAYYNRLSNFGNLLTQSLGFKKKKEELNPDMEASITNSMGQTQIPTPKPLDFTDSAPATKPNLPHTVTVQNIKNKPKFIRAYLRSGWHRLDFISITCFWISFFLSFERTDVKYGLLVFRSLMCLKILRLLNVTSGTRGIMKSLRRVAYDISDVAVLLLCFWLFFAIIGVQSFKTSLTRHCVWINPDNPTDSYEQEFQFCGSFYDQLKNISVPYLYANGESSSEVKGYTCPKYSQCMITNNPYAGTISFDNILNSLELVFVVISANTFTDIMYYTLDSDAMAASLFFIFSILVLTVWMLSLGIAVIISSYNANIEVMKKLSRKKIKDSKKKSKLFWAHMNEERHAIYEETVSKIKLYGYYLKVERLFVSVILTGFIFQATRTSRSSPDHINSIYIAEVVVSLILLVEIIYRFCVFLPKNWKVFFYSYPNILDLIFAVISSIILIPQIYEDHNSVYRWLCFFQIARFYRVVFLFDTIKNSWLGVLRYSKPFFDLCVFFVLVIYLIGLIVSRMFEGLIPSDEFDDIPLSMQNLPNVMLSLYTISSTENWTDVLYESQKYTVNAFQCICVAVYLILWFMFSNMVILNIFIAIITRNLSQELERKLIEIN</sequence>
<organism evidence="1 2">
    <name type="scientific">Candida boidinii</name>
    <name type="common">Yeast</name>
    <dbReference type="NCBI Taxonomy" id="5477"/>
    <lineage>
        <taxon>Eukaryota</taxon>
        <taxon>Fungi</taxon>
        <taxon>Dikarya</taxon>
        <taxon>Ascomycota</taxon>
        <taxon>Saccharomycotina</taxon>
        <taxon>Pichiomycetes</taxon>
        <taxon>Pichiales</taxon>
        <taxon>Pichiaceae</taxon>
        <taxon>Ogataea</taxon>
        <taxon>Ogataea/Candida clade</taxon>
    </lineage>
</organism>
<gene>
    <name evidence="1" type="ORF">Cboi01_000076300</name>
</gene>